<evidence type="ECO:0000256" key="5">
    <source>
        <dbReference type="ARBA" id="ARBA00022692"/>
    </source>
</evidence>
<protein>
    <submittedName>
        <fullName evidence="11">Large-conductance mechanosensitive channel</fullName>
    </submittedName>
</protein>
<evidence type="ECO:0000256" key="6">
    <source>
        <dbReference type="ARBA" id="ARBA00022989"/>
    </source>
</evidence>
<organism evidence="11">
    <name type="scientific">bioreactor metagenome</name>
    <dbReference type="NCBI Taxonomy" id="1076179"/>
    <lineage>
        <taxon>unclassified sequences</taxon>
        <taxon>metagenomes</taxon>
        <taxon>ecological metagenomes</taxon>
    </lineage>
</organism>
<proteinExistence type="inferred from homology"/>
<feature type="transmembrane region" description="Helical" evidence="10">
    <location>
        <begin position="21"/>
        <end position="38"/>
    </location>
</feature>
<dbReference type="HAMAP" id="MF_00115">
    <property type="entry name" value="MscL"/>
    <property type="match status" value="1"/>
</dbReference>
<comment type="caution">
    <text evidence="11">The sequence shown here is derived from an EMBL/GenBank/DDBJ whole genome shotgun (WGS) entry which is preliminary data.</text>
</comment>
<evidence type="ECO:0000313" key="11">
    <source>
        <dbReference type="EMBL" id="MPM12123.1"/>
    </source>
</evidence>
<dbReference type="PRINTS" id="PR01264">
    <property type="entry name" value="MECHCHANNEL"/>
</dbReference>
<keyword evidence="9" id="KW-0407">Ion channel</keyword>
<dbReference type="GO" id="GO:0008381">
    <property type="term" value="F:mechanosensitive monoatomic ion channel activity"/>
    <property type="evidence" value="ECO:0007669"/>
    <property type="project" value="InterPro"/>
</dbReference>
<keyword evidence="3" id="KW-0813">Transport</keyword>
<keyword evidence="6 10" id="KW-1133">Transmembrane helix</keyword>
<dbReference type="PROSITE" id="PS01327">
    <property type="entry name" value="MSCL"/>
    <property type="match status" value="1"/>
</dbReference>
<dbReference type="PANTHER" id="PTHR30266:SF2">
    <property type="entry name" value="LARGE-CONDUCTANCE MECHANOSENSITIVE CHANNEL"/>
    <property type="match status" value="1"/>
</dbReference>
<dbReference type="Pfam" id="PF01741">
    <property type="entry name" value="MscL"/>
    <property type="match status" value="1"/>
</dbReference>
<comment type="similarity">
    <text evidence="2">Belongs to the MscL family.</text>
</comment>
<evidence type="ECO:0000256" key="10">
    <source>
        <dbReference type="SAM" id="Phobius"/>
    </source>
</evidence>
<keyword evidence="4" id="KW-1003">Cell membrane</keyword>
<evidence type="ECO:0000256" key="4">
    <source>
        <dbReference type="ARBA" id="ARBA00022475"/>
    </source>
</evidence>
<dbReference type="GO" id="GO:0005886">
    <property type="term" value="C:plasma membrane"/>
    <property type="evidence" value="ECO:0007669"/>
    <property type="project" value="UniProtKB-SubCell"/>
</dbReference>
<sequence length="135" mass="14765">MTKKAGGFIAEFKEFISRGNVVDMAVGVIIGGAFKAIADSLVGDIIMPLVSLLTKKVSFEEMVWVVGDGQTVIPYGNFLTTVLNFLITALAIFLLIKAINRFRKKEEAVTPKPPAPSGEQALLKEIRDLLKEQKK</sequence>
<reference evidence="11" key="1">
    <citation type="submission" date="2019-08" db="EMBL/GenBank/DDBJ databases">
        <authorList>
            <person name="Kucharzyk K."/>
            <person name="Murdoch R.W."/>
            <person name="Higgins S."/>
            <person name="Loffler F."/>
        </authorList>
    </citation>
    <scope>NUCLEOTIDE SEQUENCE</scope>
</reference>
<keyword evidence="5 10" id="KW-0812">Transmembrane</keyword>
<name>A0A644XD55_9ZZZZ</name>
<evidence type="ECO:0000256" key="9">
    <source>
        <dbReference type="ARBA" id="ARBA00023303"/>
    </source>
</evidence>
<dbReference type="InterPro" id="IPR001185">
    <property type="entry name" value="MS_channel"/>
</dbReference>
<evidence type="ECO:0000256" key="7">
    <source>
        <dbReference type="ARBA" id="ARBA00023065"/>
    </source>
</evidence>
<dbReference type="PANTHER" id="PTHR30266">
    <property type="entry name" value="MECHANOSENSITIVE CHANNEL MSCL"/>
    <property type="match status" value="1"/>
</dbReference>
<dbReference type="AlphaFoldDB" id="A0A644XD55"/>
<dbReference type="EMBL" id="VSSQ01001924">
    <property type="protein sequence ID" value="MPM12123.1"/>
    <property type="molecule type" value="Genomic_DNA"/>
</dbReference>
<dbReference type="NCBIfam" id="NF001843">
    <property type="entry name" value="PRK00567.1-4"/>
    <property type="match status" value="1"/>
</dbReference>
<evidence type="ECO:0000256" key="8">
    <source>
        <dbReference type="ARBA" id="ARBA00023136"/>
    </source>
</evidence>
<evidence type="ECO:0000256" key="2">
    <source>
        <dbReference type="ARBA" id="ARBA00007254"/>
    </source>
</evidence>
<dbReference type="InterPro" id="IPR036019">
    <property type="entry name" value="MscL_channel"/>
</dbReference>
<comment type="subcellular location">
    <subcellularLocation>
        <location evidence="1">Cell membrane</location>
        <topology evidence="1">Multi-pass membrane protein</topology>
    </subcellularLocation>
</comment>
<dbReference type="NCBIfam" id="TIGR00220">
    <property type="entry name" value="mscL"/>
    <property type="match status" value="1"/>
</dbReference>
<feature type="transmembrane region" description="Helical" evidence="10">
    <location>
        <begin position="72"/>
        <end position="96"/>
    </location>
</feature>
<dbReference type="InterPro" id="IPR019823">
    <property type="entry name" value="Mechanosensitive_channel_CS"/>
</dbReference>
<keyword evidence="8 10" id="KW-0472">Membrane</keyword>
<evidence type="ECO:0000256" key="3">
    <source>
        <dbReference type="ARBA" id="ARBA00022448"/>
    </source>
</evidence>
<dbReference type="Gene3D" id="1.10.1200.120">
    <property type="entry name" value="Large-conductance mechanosensitive channel, MscL, domain 1"/>
    <property type="match status" value="1"/>
</dbReference>
<gene>
    <name evidence="11" type="primary">mscL_15</name>
    <name evidence="11" type="ORF">SDC9_58474</name>
</gene>
<dbReference type="SUPFAM" id="SSF81330">
    <property type="entry name" value="Gated mechanosensitive channel"/>
    <property type="match status" value="1"/>
</dbReference>
<accession>A0A644XD55</accession>
<dbReference type="InterPro" id="IPR037673">
    <property type="entry name" value="MSC/AndL"/>
</dbReference>
<evidence type="ECO:0000256" key="1">
    <source>
        <dbReference type="ARBA" id="ARBA00004651"/>
    </source>
</evidence>
<keyword evidence="7" id="KW-0406">Ion transport</keyword>